<dbReference type="PROSITE" id="PS50893">
    <property type="entry name" value="ABC_TRANSPORTER_2"/>
    <property type="match status" value="1"/>
</dbReference>
<dbReference type="PANTHER" id="PTHR45772:SF8">
    <property type="entry name" value="HIGH-AFFINITY BRANCHED-CHAIN AMINO ACID TRANSPORT ATP-BINDING PROTEIN"/>
    <property type="match status" value="1"/>
</dbReference>
<evidence type="ECO:0000256" key="3">
    <source>
        <dbReference type="ARBA" id="ARBA00022840"/>
    </source>
</evidence>
<reference evidence="5 6" key="1">
    <citation type="submission" date="2019-01" db="EMBL/GenBank/DDBJ databases">
        <title>Egibacter rhizosphaerae EGI 80759T.</title>
        <authorList>
            <person name="Chen D.-D."/>
            <person name="Tian Y."/>
            <person name="Jiao J.-Y."/>
            <person name="Zhang X.-T."/>
            <person name="Zhang Y.-G."/>
            <person name="Zhang Y."/>
            <person name="Xiao M."/>
            <person name="Shu W.-S."/>
            <person name="Li W.-J."/>
        </authorList>
    </citation>
    <scope>NUCLEOTIDE SEQUENCE [LARGE SCALE GENOMIC DNA]</scope>
    <source>
        <strain evidence="5 6">EGI 80759</strain>
    </source>
</reference>
<dbReference type="OrthoDB" id="8724465at2"/>
<dbReference type="EMBL" id="CP036402">
    <property type="protein sequence ID" value="QBI22065.1"/>
    <property type="molecule type" value="Genomic_DNA"/>
</dbReference>
<keyword evidence="3 5" id="KW-0067">ATP-binding</keyword>
<evidence type="ECO:0000256" key="2">
    <source>
        <dbReference type="ARBA" id="ARBA00022741"/>
    </source>
</evidence>
<dbReference type="GO" id="GO:0005886">
    <property type="term" value="C:plasma membrane"/>
    <property type="evidence" value="ECO:0007669"/>
    <property type="project" value="TreeGrafter"/>
</dbReference>
<keyword evidence="2" id="KW-0547">Nucleotide-binding</keyword>
<dbReference type="InterPro" id="IPR027417">
    <property type="entry name" value="P-loop_NTPase"/>
</dbReference>
<accession>A0A411YLJ0</accession>
<feature type="domain" description="ABC transporter" evidence="4">
    <location>
        <begin position="7"/>
        <end position="241"/>
    </location>
</feature>
<dbReference type="Proteomes" id="UP000291469">
    <property type="component" value="Chromosome"/>
</dbReference>
<dbReference type="KEGG" id="erz:ER308_15900"/>
<dbReference type="SMART" id="SM00382">
    <property type="entry name" value="AAA"/>
    <property type="match status" value="1"/>
</dbReference>
<organism evidence="5 6">
    <name type="scientific">Egibacter rhizosphaerae</name>
    <dbReference type="NCBI Taxonomy" id="1670831"/>
    <lineage>
        <taxon>Bacteria</taxon>
        <taxon>Bacillati</taxon>
        <taxon>Actinomycetota</taxon>
        <taxon>Nitriliruptoria</taxon>
        <taxon>Egibacterales</taxon>
        <taxon>Egibacteraceae</taxon>
        <taxon>Egibacter</taxon>
    </lineage>
</organism>
<dbReference type="AlphaFoldDB" id="A0A411YLJ0"/>
<dbReference type="PANTHER" id="PTHR45772">
    <property type="entry name" value="CONSERVED COMPONENT OF ABC TRANSPORTER FOR NATURAL AMINO ACIDS-RELATED"/>
    <property type="match status" value="1"/>
</dbReference>
<dbReference type="RefSeq" id="WP_131157053.1">
    <property type="nucleotide sequence ID" value="NZ_CP036402.1"/>
</dbReference>
<name>A0A411YLJ0_9ACTN</name>
<evidence type="ECO:0000256" key="1">
    <source>
        <dbReference type="ARBA" id="ARBA00022448"/>
    </source>
</evidence>
<dbReference type="Gene3D" id="3.40.50.300">
    <property type="entry name" value="P-loop containing nucleotide triphosphate hydrolases"/>
    <property type="match status" value="1"/>
</dbReference>
<keyword evidence="1" id="KW-0813">Transport</keyword>
<dbReference type="Pfam" id="PF12399">
    <property type="entry name" value="BCA_ABC_TP_C"/>
    <property type="match status" value="1"/>
</dbReference>
<keyword evidence="6" id="KW-1185">Reference proteome</keyword>
<protein>
    <submittedName>
        <fullName evidence="5">ABC transporter ATP-binding protein</fullName>
    </submittedName>
</protein>
<dbReference type="InterPro" id="IPR003593">
    <property type="entry name" value="AAA+_ATPase"/>
</dbReference>
<dbReference type="SUPFAM" id="SSF52540">
    <property type="entry name" value="P-loop containing nucleoside triphosphate hydrolases"/>
    <property type="match status" value="1"/>
</dbReference>
<evidence type="ECO:0000313" key="6">
    <source>
        <dbReference type="Proteomes" id="UP000291469"/>
    </source>
</evidence>
<dbReference type="GO" id="GO:0005524">
    <property type="term" value="F:ATP binding"/>
    <property type="evidence" value="ECO:0007669"/>
    <property type="project" value="UniProtKB-KW"/>
</dbReference>
<dbReference type="InterPro" id="IPR032823">
    <property type="entry name" value="BCA_ABC_TP_C"/>
</dbReference>
<dbReference type="Pfam" id="PF00005">
    <property type="entry name" value="ABC_tran"/>
    <property type="match status" value="1"/>
</dbReference>
<evidence type="ECO:0000259" key="4">
    <source>
        <dbReference type="PROSITE" id="PS50893"/>
    </source>
</evidence>
<proteinExistence type="predicted"/>
<evidence type="ECO:0000313" key="5">
    <source>
        <dbReference type="EMBL" id="QBI22065.1"/>
    </source>
</evidence>
<dbReference type="CDD" id="cd03219">
    <property type="entry name" value="ABC_Mj1267_LivG_branched"/>
    <property type="match status" value="1"/>
</dbReference>
<dbReference type="GO" id="GO:0016887">
    <property type="term" value="F:ATP hydrolysis activity"/>
    <property type="evidence" value="ECO:0007669"/>
    <property type="project" value="InterPro"/>
</dbReference>
<gene>
    <name evidence="5" type="ORF">ER308_15900</name>
</gene>
<sequence>MTASPILSCRDVTKTFGGLTAVDGVDLDLYEGEIRGLVGPNGSGKSTLINVLTGFLSLDSGSVTVDGTRVERLPAHRVSELGVARTYQIPRPFATLSVIENVQAASYFGNAKQRPTDVREEAARWVAFAGMQDLAHEAPDALTLHQRKLLELTRALATRPRVLFLDEVLTGLNQQELAEGIALVKRIKEVGISIIVVEHIMRVILDLCDHLTVLNFGKVIARGAPRECLEDEDVIAAYLGKSHA</sequence>
<dbReference type="InterPro" id="IPR051120">
    <property type="entry name" value="ABC_AA/LPS_Transport"/>
</dbReference>
<dbReference type="InterPro" id="IPR003439">
    <property type="entry name" value="ABC_transporter-like_ATP-bd"/>
</dbReference>